<comment type="similarity">
    <text evidence="1">Belongs to the transglycosylase Slt family.</text>
</comment>
<dbReference type="AlphaFoldDB" id="A0A6C0G095"/>
<evidence type="ECO:0000256" key="1">
    <source>
        <dbReference type="ARBA" id="ARBA00007734"/>
    </source>
</evidence>
<dbReference type="GO" id="GO:0000270">
    <property type="term" value="P:peptidoglycan metabolic process"/>
    <property type="evidence" value="ECO:0007669"/>
    <property type="project" value="InterPro"/>
</dbReference>
<dbReference type="EMBL" id="CP048209">
    <property type="protein sequence ID" value="QHT62287.1"/>
    <property type="molecule type" value="Genomic_DNA"/>
</dbReference>
<protein>
    <submittedName>
        <fullName evidence="3">Lytic transglycosylase domain-containing protein</fullName>
    </submittedName>
</protein>
<dbReference type="CDD" id="cd16896">
    <property type="entry name" value="LT_Slt70-like"/>
    <property type="match status" value="1"/>
</dbReference>
<reference evidence="3 4" key="1">
    <citation type="submission" date="2020-01" db="EMBL/GenBank/DDBJ databases">
        <title>Paenibacillus sp. nov., isolated from tomato rhizosphere.</title>
        <authorList>
            <person name="Weon H.-Y."/>
            <person name="Lee S.A."/>
        </authorList>
    </citation>
    <scope>NUCLEOTIDE SEQUENCE [LARGE SCALE GENOMIC DNA]</scope>
    <source>
        <strain evidence="3 4">12200R-189</strain>
    </source>
</reference>
<sequence length="192" mass="22099">MRRNRARRRLLLLMIIAVLALLFVRSEWMSRWLYPVHYRDAIVASADNYELDAHLIAAIIRVESNYKPEAVSRAGAVGIMQLMPTTALDVIKKGGFKDITVESVSEQPEAAIQVGSWYLNRLNDQFEGNMYKVIAAYNAGPSNVKDWIAKGIWDGQLETVSQVPFGETRHYIQRVIYYYNKYKELYPDIHKA</sequence>
<keyword evidence="4" id="KW-1185">Reference proteome</keyword>
<accession>A0A6C0G095</accession>
<dbReference type="InterPro" id="IPR000189">
    <property type="entry name" value="Transglyc_AS"/>
</dbReference>
<organism evidence="3 4">
    <name type="scientific">Paenibacillus lycopersici</name>
    <dbReference type="NCBI Taxonomy" id="2704462"/>
    <lineage>
        <taxon>Bacteria</taxon>
        <taxon>Bacillati</taxon>
        <taxon>Bacillota</taxon>
        <taxon>Bacilli</taxon>
        <taxon>Bacillales</taxon>
        <taxon>Paenibacillaceae</taxon>
        <taxon>Paenibacillus</taxon>
    </lineage>
</organism>
<dbReference type="Gene3D" id="1.10.530.10">
    <property type="match status" value="1"/>
</dbReference>
<dbReference type="PROSITE" id="PS00922">
    <property type="entry name" value="TRANSGLYCOSYLASE"/>
    <property type="match status" value="1"/>
</dbReference>
<dbReference type="Proteomes" id="UP000476064">
    <property type="component" value="Chromosome"/>
</dbReference>
<evidence type="ECO:0000313" key="4">
    <source>
        <dbReference type="Proteomes" id="UP000476064"/>
    </source>
</evidence>
<proteinExistence type="inferred from homology"/>
<dbReference type="PANTHER" id="PTHR37423:SF2">
    <property type="entry name" value="MEMBRANE-BOUND LYTIC MUREIN TRANSGLYCOSYLASE C"/>
    <property type="match status" value="1"/>
</dbReference>
<evidence type="ECO:0000313" key="3">
    <source>
        <dbReference type="EMBL" id="QHT62287.1"/>
    </source>
</evidence>
<dbReference type="KEGG" id="plyc:GXP70_21425"/>
<evidence type="ECO:0000259" key="2">
    <source>
        <dbReference type="Pfam" id="PF01464"/>
    </source>
</evidence>
<dbReference type="PANTHER" id="PTHR37423">
    <property type="entry name" value="SOLUBLE LYTIC MUREIN TRANSGLYCOSYLASE-RELATED"/>
    <property type="match status" value="1"/>
</dbReference>
<dbReference type="InterPro" id="IPR023346">
    <property type="entry name" value="Lysozyme-like_dom_sf"/>
</dbReference>
<name>A0A6C0G095_9BACL</name>
<dbReference type="GO" id="GO:0008933">
    <property type="term" value="F:peptidoglycan lytic transglycosylase activity"/>
    <property type="evidence" value="ECO:0007669"/>
    <property type="project" value="InterPro"/>
</dbReference>
<gene>
    <name evidence="3" type="ORF">GXP70_21425</name>
</gene>
<dbReference type="SUPFAM" id="SSF53955">
    <property type="entry name" value="Lysozyme-like"/>
    <property type="match status" value="1"/>
</dbReference>
<dbReference type="InterPro" id="IPR008258">
    <property type="entry name" value="Transglycosylase_SLT_dom_1"/>
</dbReference>
<dbReference type="GO" id="GO:0016020">
    <property type="term" value="C:membrane"/>
    <property type="evidence" value="ECO:0007669"/>
    <property type="project" value="InterPro"/>
</dbReference>
<feature type="domain" description="Transglycosylase SLT" evidence="2">
    <location>
        <begin position="42"/>
        <end position="150"/>
    </location>
</feature>
<dbReference type="Pfam" id="PF01464">
    <property type="entry name" value="SLT"/>
    <property type="match status" value="1"/>
</dbReference>